<proteinExistence type="predicted"/>
<reference evidence="7" key="1">
    <citation type="submission" date="2022-08" db="EMBL/GenBank/DDBJ databases">
        <title>Mycobacterium kiyosense sp. nov., scotochromogenic slow-glowing species isolated from respiratory specimens.</title>
        <authorList>
            <person name="Fukano H."/>
            <person name="Kazumi Y."/>
            <person name="Sakagami N."/>
            <person name="Ato M."/>
            <person name="Mitarai S."/>
            <person name="Hoshino Y."/>
        </authorList>
    </citation>
    <scope>NUCLEOTIDE SEQUENCE</scope>
    <source>
        <strain evidence="7">1413</strain>
        <strain evidence="6">SRL2020-028</strain>
    </source>
</reference>
<dbReference type="SUPFAM" id="SSF52009">
    <property type="entry name" value="Phosphohistidine domain"/>
    <property type="match status" value="1"/>
</dbReference>
<dbReference type="Gene3D" id="3.30.470.20">
    <property type="entry name" value="ATP-grasp fold, B domain"/>
    <property type="match status" value="1"/>
</dbReference>
<dbReference type="EMBL" id="BRXE01000001">
    <property type="protein sequence ID" value="GLB81073.1"/>
    <property type="molecule type" value="Genomic_DNA"/>
</dbReference>
<evidence type="ECO:0000259" key="5">
    <source>
        <dbReference type="Pfam" id="PF01326"/>
    </source>
</evidence>
<dbReference type="GeneID" id="83627405"/>
<dbReference type="InterPro" id="IPR002192">
    <property type="entry name" value="PPDK_AMP/ATP-bd"/>
</dbReference>
<dbReference type="InterPro" id="IPR008279">
    <property type="entry name" value="PEP-util_enz_mobile_dom"/>
</dbReference>
<dbReference type="AlphaFoldDB" id="A0A9P3UWU0"/>
<evidence type="ECO:0000313" key="8">
    <source>
        <dbReference type="Proteomes" id="UP001064782"/>
    </source>
</evidence>
<gene>
    <name evidence="7" type="ORF">Mkiyose1413_14210</name>
    <name evidence="6" type="ORF">SRL2020028_03290</name>
</gene>
<dbReference type="Pfam" id="PF00391">
    <property type="entry name" value="PEP-utilizers"/>
    <property type="match status" value="1"/>
</dbReference>
<dbReference type="InterPro" id="IPR051549">
    <property type="entry name" value="PEP_Utilizing_Enz"/>
</dbReference>
<organism evidence="7 8">
    <name type="scientific">Mycobacterium kiyosense</name>
    <dbReference type="NCBI Taxonomy" id="2871094"/>
    <lineage>
        <taxon>Bacteria</taxon>
        <taxon>Bacillati</taxon>
        <taxon>Actinomycetota</taxon>
        <taxon>Actinomycetes</taxon>
        <taxon>Mycobacteriales</taxon>
        <taxon>Mycobacteriaceae</taxon>
        <taxon>Mycobacterium</taxon>
    </lineage>
</organism>
<dbReference type="PANTHER" id="PTHR43615:SF1">
    <property type="entry name" value="PPDK_N DOMAIN-CONTAINING PROTEIN"/>
    <property type="match status" value="1"/>
</dbReference>
<dbReference type="PANTHER" id="PTHR43615">
    <property type="entry name" value="PHOSPHOENOLPYRUVATE SYNTHASE-RELATED"/>
    <property type="match status" value="1"/>
</dbReference>
<dbReference type="InterPro" id="IPR036637">
    <property type="entry name" value="Phosphohistidine_dom_sf"/>
</dbReference>
<keyword evidence="2" id="KW-0067">ATP-binding</keyword>
<dbReference type="InterPro" id="IPR013815">
    <property type="entry name" value="ATP_grasp_subdomain_1"/>
</dbReference>
<dbReference type="Gene3D" id="3.50.30.10">
    <property type="entry name" value="Phosphohistidine domain"/>
    <property type="match status" value="1"/>
</dbReference>
<feature type="domain" description="Pyruvate phosphate dikinase AMP/ATP-binding" evidence="5">
    <location>
        <begin position="17"/>
        <end position="317"/>
    </location>
</feature>
<evidence type="ECO:0000259" key="4">
    <source>
        <dbReference type="Pfam" id="PF00391"/>
    </source>
</evidence>
<protein>
    <recommendedName>
        <fullName evidence="9">Phosphoenolpyruvate synthase</fullName>
    </recommendedName>
</protein>
<dbReference type="EMBL" id="BRZI01000006">
    <property type="protein sequence ID" value="GLD29538.1"/>
    <property type="molecule type" value="Genomic_DNA"/>
</dbReference>
<dbReference type="FunFam" id="3.30.1490.20:FF:000010">
    <property type="entry name" value="Phosphoenolpyruvate synthase"/>
    <property type="match status" value="1"/>
</dbReference>
<keyword evidence="8" id="KW-1185">Reference proteome</keyword>
<evidence type="ECO:0000256" key="3">
    <source>
        <dbReference type="SAM" id="MobiDB-lite"/>
    </source>
</evidence>
<accession>A0A9P3UWU0</accession>
<evidence type="ECO:0000256" key="1">
    <source>
        <dbReference type="ARBA" id="ARBA00022741"/>
    </source>
</evidence>
<feature type="region of interest" description="Disordered" evidence="3">
    <location>
        <begin position="901"/>
        <end position="925"/>
    </location>
</feature>
<evidence type="ECO:0008006" key="9">
    <source>
        <dbReference type="Google" id="ProtNLM"/>
    </source>
</evidence>
<evidence type="ECO:0000313" key="6">
    <source>
        <dbReference type="EMBL" id="GLB81073.1"/>
    </source>
</evidence>
<dbReference type="GO" id="GO:0016301">
    <property type="term" value="F:kinase activity"/>
    <property type="evidence" value="ECO:0007669"/>
    <property type="project" value="InterPro"/>
</dbReference>
<feature type="domain" description="PEP-utilising enzyme mobile" evidence="4">
    <location>
        <begin position="826"/>
        <end position="895"/>
    </location>
</feature>
<name>A0A9P3UWU0_9MYCO</name>
<dbReference type="Proteomes" id="UP001165663">
    <property type="component" value="Unassembled WGS sequence"/>
</dbReference>
<sequence>MSHILDFSDHAALFQEQTGGKGVNLSRLFQAGFPVPPGFCVTADAYRCFMAADGLTERIVELVAELCYDDPDALDRQTAAIRQFIVAAPMPAEISTQIATAYAGLGDGAFVAVRSSGTAEDLADASFAGQHDTYLDVVGAEEVIDAVRRCWASLWTTRATGYRKHHDFDHAAVAIAVVVQKMVTSEVSGVMFTGNPLTTATDETVINATWGLGEALVQGIITPDQFVVQVPQYTVVEELLGAKESRIVRDRSQGRGVIEQDVPAQERARASLNSRQIVDLARLGQTVQEYYGGYPQDIEWAIEGGTLYLLQSRPVTGVDFTWDADVDRGHLQAAAVDTVWTRAYADAIMTGSPGALQYACRTPQFSNRHMRRMWEIFGFPDLAEMRAFKYWKGQWYFNVDTERLPIERLVPPALRPMFLDFIPPTMHEQVLNAPFDKATLARALMRWHMLDPDTTPGQFPRTFEAWRARTDYEGKTTEELRTLNDEELVSYCQHITALEGEWGDCIFLPYFFTLRFAMAGLAWMLSTWYDGADPMATFATLVAGATRRTDTQRENSELLELVTMIRRSPALSKALQENEDRAFFEHCHTFLEGRHFLEHYDRWIANWGFRGQADRDFLHPRRADDPTLDYRAFKLMLNADADHDPQAAERALARQREETFQQVITNVATKPDGQFKVEILKAVLPLCHEYLIIRDNERCRPTDVLMYAWKRGFDEIGRRLFERGMIEDPRDHNCLSEIELYQFFRGLEERPDLLKVKIAARRRHIDAALRKEADPPKYLIRNRAVDLDHPRAEGQDGVYVGTATSPGTYTGIARVVRDHSEMGRVRPGEVLVTHSTDPGWNPVFTVIKAVVVETGGMLSHASCLAREIGFPAVYLPEAMKLIEDGATITVDGNTGSVIVGDEGASGLPPAPDAHSPTLVEVGGSA</sequence>
<evidence type="ECO:0000256" key="2">
    <source>
        <dbReference type="ARBA" id="ARBA00022840"/>
    </source>
</evidence>
<dbReference type="RefSeq" id="WP_236977012.1">
    <property type="nucleotide sequence ID" value="NZ_BRXE01000001.1"/>
</dbReference>
<dbReference type="Gene3D" id="3.30.1490.20">
    <property type="entry name" value="ATP-grasp fold, A domain"/>
    <property type="match status" value="1"/>
</dbReference>
<comment type="caution">
    <text evidence="7">The sequence shown here is derived from an EMBL/GenBank/DDBJ whole genome shotgun (WGS) entry which is preliminary data.</text>
</comment>
<dbReference type="Pfam" id="PF01326">
    <property type="entry name" value="PPDK_N"/>
    <property type="match status" value="1"/>
</dbReference>
<dbReference type="SUPFAM" id="SSF56059">
    <property type="entry name" value="Glutathione synthetase ATP-binding domain-like"/>
    <property type="match status" value="1"/>
</dbReference>
<evidence type="ECO:0000313" key="7">
    <source>
        <dbReference type="EMBL" id="GLD29538.1"/>
    </source>
</evidence>
<keyword evidence="1" id="KW-0547">Nucleotide-binding</keyword>
<dbReference type="Proteomes" id="UP001064782">
    <property type="component" value="Unassembled WGS sequence"/>
</dbReference>
<dbReference type="GO" id="GO:0005524">
    <property type="term" value="F:ATP binding"/>
    <property type="evidence" value="ECO:0007669"/>
    <property type="project" value="UniProtKB-KW"/>
</dbReference>